<dbReference type="GO" id="GO:0016020">
    <property type="term" value="C:membrane"/>
    <property type="evidence" value="ECO:0007669"/>
    <property type="project" value="TreeGrafter"/>
</dbReference>
<evidence type="ECO:0000259" key="3">
    <source>
        <dbReference type="SMART" id="SM00822"/>
    </source>
</evidence>
<dbReference type="SMART" id="SM00822">
    <property type="entry name" value="PKS_KR"/>
    <property type="match status" value="1"/>
</dbReference>
<dbReference type="Pfam" id="PF00106">
    <property type="entry name" value="adh_short"/>
    <property type="match status" value="1"/>
</dbReference>
<dbReference type="KEGG" id="azz:DEW08_16135"/>
<protein>
    <submittedName>
        <fullName evidence="4">Short chain dehydrogenase</fullName>
    </submittedName>
</protein>
<evidence type="ECO:0000313" key="4">
    <source>
        <dbReference type="EMBL" id="AWK87543.1"/>
    </source>
</evidence>
<feature type="domain" description="Ketoreductase" evidence="3">
    <location>
        <begin position="7"/>
        <end position="191"/>
    </location>
</feature>
<dbReference type="Gene3D" id="3.40.50.720">
    <property type="entry name" value="NAD(P)-binding Rossmann-like Domain"/>
    <property type="match status" value="1"/>
</dbReference>
<dbReference type="InterPro" id="IPR036291">
    <property type="entry name" value="NAD(P)-bd_dom_sf"/>
</dbReference>
<organism evidence="4 5">
    <name type="scientific">Azospirillum thermophilum</name>
    <dbReference type="NCBI Taxonomy" id="2202148"/>
    <lineage>
        <taxon>Bacteria</taxon>
        <taxon>Pseudomonadati</taxon>
        <taxon>Pseudomonadota</taxon>
        <taxon>Alphaproteobacteria</taxon>
        <taxon>Rhodospirillales</taxon>
        <taxon>Azospirillaceae</taxon>
        <taxon>Azospirillum</taxon>
    </lineage>
</organism>
<evidence type="ECO:0000256" key="2">
    <source>
        <dbReference type="ARBA" id="ARBA00023002"/>
    </source>
</evidence>
<evidence type="ECO:0000256" key="1">
    <source>
        <dbReference type="ARBA" id="ARBA00006484"/>
    </source>
</evidence>
<comment type="similarity">
    <text evidence="1">Belongs to the short-chain dehydrogenases/reductases (SDR) family.</text>
</comment>
<dbReference type="RefSeq" id="WP_109328806.1">
    <property type="nucleotide sequence ID" value="NZ_CP029353.1"/>
</dbReference>
<dbReference type="PROSITE" id="PS00061">
    <property type="entry name" value="ADH_SHORT"/>
    <property type="match status" value="1"/>
</dbReference>
<dbReference type="GO" id="GO:0016491">
    <property type="term" value="F:oxidoreductase activity"/>
    <property type="evidence" value="ECO:0007669"/>
    <property type="project" value="UniProtKB-KW"/>
</dbReference>
<dbReference type="InterPro" id="IPR020904">
    <property type="entry name" value="Sc_DH/Rdtase_CS"/>
</dbReference>
<dbReference type="OrthoDB" id="9781689at2"/>
<dbReference type="EMBL" id="CP029353">
    <property type="protein sequence ID" value="AWK87543.1"/>
    <property type="molecule type" value="Genomic_DNA"/>
</dbReference>
<sequence>MRDLHGAAVVVAGASSGIGRATALAFARQGARLALASRREELLEEVAEECRGLGAVAVAVPTDVTDPEAVKRLADRAVEEFGAIDVWIANAGVGAVGRFDDTPIEAHRRVIETNLLGPLYGAHAVLPLFRRQGQGTFIATVSVGAWAPAPYAAAYAASKFGLDGLLESLRAELVDSPDLHVCGVYPSFTDTPGMSHGANYTGHELSPESPFYDDPDDVAETMVAVARRPRARAMVGALTPLTRLGHAVAPRLVEMVAGYGAHRHFERQPPAPASDGNLFRPVEEGRGVTGGFRTPAPDWISPVLMAGMAVAAAAAYRSLGRGPRRDAGRGMRRH</sequence>
<dbReference type="NCBIfam" id="NF004792">
    <property type="entry name" value="PRK06139.1"/>
    <property type="match status" value="1"/>
</dbReference>
<dbReference type="SUPFAM" id="SSF51735">
    <property type="entry name" value="NAD(P)-binding Rossmann-fold domains"/>
    <property type="match status" value="1"/>
</dbReference>
<dbReference type="InterPro" id="IPR002347">
    <property type="entry name" value="SDR_fam"/>
</dbReference>
<keyword evidence="5" id="KW-1185">Reference proteome</keyword>
<dbReference type="Proteomes" id="UP000245629">
    <property type="component" value="Chromosome 2"/>
</dbReference>
<dbReference type="PRINTS" id="PR00081">
    <property type="entry name" value="GDHRDH"/>
</dbReference>
<gene>
    <name evidence="4" type="ORF">DEW08_16135</name>
</gene>
<reference evidence="5" key="1">
    <citation type="submission" date="2018-05" db="EMBL/GenBank/DDBJ databases">
        <title>Azospirillum thermophila sp. nov., a novel isolated from hot spring.</title>
        <authorList>
            <person name="Zhao Z."/>
        </authorList>
    </citation>
    <scope>NUCLEOTIDE SEQUENCE [LARGE SCALE GENOMIC DNA]</scope>
    <source>
        <strain evidence="5">CFH 70021</strain>
    </source>
</reference>
<keyword evidence="2" id="KW-0560">Oxidoreductase</keyword>
<evidence type="ECO:0000313" key="5">
    <source>
        <dbReference type="Proteomes" id="UP000245629"/>
    </source>
</evidence>
<dbReference type="InterPro" id="IPR057326">
    <property type="entry name" value="KR_dom"/>
</dbReference>
<proteinExistence type="inferred from homology"/>
<dbReference type="AlphaFoldDB" id="A0A2S2CSP5"/>
<dbReference type="PANTHER" id="PTHR44196">
    <property type="entry name" value="DEHYDROGENASE/REDUCTASE SDR FAMILY MEMBER 7B"/>
    <property type="match status" value="1"/>
</dbReference>
<dbReference type="PANTHER" id="PTHR44196:SF1">
    <property type="entry name" value="DEHYDROGENASE_REDUCTASE SDR FAMILY MEMBER 7B"/>
    <property type="match status" value="1"/>
</dbReference>
<name>A0A2S2CSP5_9PROT</name>
<accession>A0A2S2CSP5</accession>